<reference evidence="2" key="1">
    <citation type="submission" date="2021-03" db="EMBL/GenBank/DDBJ databases">
        <authorList>
            <consortium name="Genoscope - CEA"/>
            <person name="William W."/>
        </authorList>
    </citation>
    <scope>NUCLEOTIDE SEQUENCE</scope>
    <source>
        <strain evidence="2">Doubled-haploid Pahang</strain>
    </source>
</reference>
<dbReference type="AlphaFoldDB" id="A0A8D6ZVN0"/>
<dbReference type="PANTHER" id="PTHR36000:SF2">
    <property type="entry name" value="DEFECTIVE 1273 PROTEIN, PUTATIVE-RELATED"/>
    <property type="match status" value="1"/>
</dbReference>
<gene>
    <name evidence="2" type="ORF">GSMUA_253920.1</name>
</gene>
<feature type="region of interest" description="Disordered" evidence="1">
    <location>
        <begin position="1"/>
        <end position="24"/>
    </location>
</feature>
<dbReference type="EMBL" id="HG996470">
    <property type="protein sequence ID" value="CAG1837215.1"/>
    <property type="molecule type" value="Genomic_DNA"/>
</dbReference>
<proteinExistence type="predicted"/>
<dbReference type="PANTHER" id="PTHR36000">
    <property type="entry name" value="DEFECTIVE 1273 PROTEIN, PUTATIVE-RELATED"/>
    <property type="match status" value="1"/>
</dbReference>
<evidence type="ECO:0000256" key="1">
    <source>
        <dbReference type="SAM" id="MobiDB-lite"/>
    </source>
</evidence>
<name>A0A8D6ZVN0_MUSAM</name>
<evidence type="ECO:0000313" key="2">
    <source>
        <dbReference type="EMBL" id="CAG1837215.1"/>
    </source>
</evidence>
<protein>
    <submittedName>
        <fullName evidence="2">(wild Malaysian banana) hypothetical protein</fullName>
    </submittedName>
</protein>
<organism evidence="2">
    <name type="scientific">Musa acuminata subsp. malaccensis</name>
    <name type="common">Wild banana</name>
    <name type="synonym">Musa malaccensis</name>
    <dbReference type="NCBI Taxonomy" id="214687"/>
    <lineage>
        <taxon>Eukaryota</taxon>
        <taxon>Viridiplantae</taxon>
        <taxon>Streptophyta</taxon>
        <taxon>Embryophyta</taxon>
        <taxon>Tracheophyta</taxon>
        <taxon>Spermatophyta</taxon>
        <taxon>Magnoliopsida</taxon>
        <taxon>Liliopsida</taxon>
        <taxon>Zingiberales</taxon>
        <taxon>Musaceae</taxon>
        <taxon>Musa</taxon>
    </lineage>
</organism>
<sequence>MSSLLSPLRLPLPPPRPSSSSPAAPKPNVYAAFRISTANPASLFAQSLVQRPILSLPPTTGSCGFSKSRGGRCVVPLAMSAAASGDSDGSTRLSMDAIRKLFDGFPQPVKSFPWMRVLWSFQNIICELVWAVAKYLSVPLLAVTSLSEMSYCAHERKMGVIPIPVVVGFAVAGCLKDAAEQFSSDLKEGGLPWHLLLIASFFALLKLPGPSYPYWGRLLIPHLANGGLGRTIWLIFMWYRRPNAVPGAS</sequence>
<accession>A0A8D6ZVN0</accession>